<dbReference type="GO" id="GO:0016810">
    <property type="term" value="F:hydrolase activity, acting on carbon-nitrogen (but not peptide) bonds"/>
    <property type="evidence" value="ECO:0007669"/>
    <property type="project" value="InterPro"/>
</dbReference>
<keyword evidence="2" id="KW-1185">Reference proteome</keyword>
<dbReference type="EMBL" id="QFFM01000025">
    <property type="protein sequence ID" value="PWG63582.1"/>
    <property type="molecule type" value="Genomic_DNA"/>
</dbReference>
<evidence type="ECO:0000313" key="1">
    <source>
        <dbReference type="EMBL" id="PWG63582.1"/>
    </source>
</evidence>
<evidence type="ECO:0000313" key="2">
    <source>
        <dbReference type="Proteomes" id="UP000245876"/>
    </source>
</evidence>
<dbReference type="Gene3D" id="2.30.40.10">
    <property type="entry name" value="Urease, subunit C, domain 1"/>
    <property type="match status" value="1"/>
</dbReference>
<protein>
    <submittedName>
        <fullName evidence="1">N-acetylglucosamine-6-phosphate deacetylase</fullName>
    </submittedName>
</protein>
<reference evidence="1 2" key="1">
    <citation type="journal article" date="2018" name="Int. J. Syst. Evol. Microbiol.">
        <title>Bifidobacterium callitrichidarum sp. nov. from the faeces of the emperor tamarin (Saguinus imperator).</title>
        <authorList>
            <person name="Modesto M."/>
            <person name="Michelini S."/>
            <person name="Sansosti M.C."/>
            <person name="De Filippo C."/>
            <person name="Cavalieri D."/>
            <person name="Qvirist L."/>
            <person name="Andlid T."/>
            <person name="Spiezio C."/>
            <person name="Sandri C."/>
            <person name="Pascarelli S."/>
            <person name="Sgorbati B."/>
            <person name="Mattarelli P."/>
        </authorList>
    </citation>
    <scope>NUCLEOTIDE SEQUENCE [LARGE SCALE GENOMIC DNA]</scope>
    <source>
        <strain evidence="1 2">TRI 5</strain>
    </source>
</reference>
<dbReference type="SUPFAM" id="SSF51338">
    <property type="entry name" value="Composite domain of metallo-dependent hydrolases"/>
    <property type="match status" value="1"/>
</dbReference>
<dbReference type="SUPFAM" id="SSF51556">
    <property type="entry name" value="Metallo-dependent hydrolases"/>
    <property type="match status" value="1"/>
</dbReference>
<feature type="non-terminal residue" evidence="1">
    <location>
        <position position="145"/>
    </location>
</feature>
<dbReference type="AlphaFoldDB" id="A0A2U2N3A5"/>
<dbReference type="InterPro" id="IPR011059">
    <property type="entry name" value="Metal-dep_hydrolase_composite"/>
</dbReference>
<proteinExistence type="predicted"/>
<gene>
    <name evidence="1" type="ORF">DF196_10445</name>
</gene>
<name>A0A2U2N3A5_9BIFI</name>
<dbReference type="InterPro" id="IPR032466">
    <property type="entry name" value="Metal_Hydrolase"/>
</dbReference>
<dbReference type="Gene3D" id="3.20.20.140">
    <property type="entry name" value="Metal-dependent hydrolases"/>
    <property type="match status" value="1"/>
</dbReference>
<comment type="caution">
    <text evidence="1">The sequence shown here is derived from an EMBL/GenBank/DDBJ whole genome shotgun (WGS) entry which is preliminary data.</text>
</comment>
<sequence>MTQDRNEIVARVTAALEGEAKPVAIRGARKVDARGEQSGYWVVSDARGVIVGTGAATADGSGEEAFEHACRTVGIDPAAPSGSDGAVIDAAGRILTPGYVDIHSHGAWEKSFDDGPDGIDMARAGHAVHGTTRQVLSLITNPMDV</sequence>
<accession>A0A2U2N3A5</accession>
<organism evidence="1 2">
    <name type="scientific">Bifidobacterium callitrichidarum</name>
    <dbReference type="NCBI Taxonomy" id="2052941"/>
    <lineage>
        <taxon>Bacteria</taxon>
        <taxon>Bacillati</taxon>
        <taxon>Actinomycetota</taxon>
        <taxon>Actinomycetes</taxon>
        <taxon>Bifidobacteriales</taxon>
        <taxon>Bifidobacteriaceae</taxon>
        <taxon>Bifidobacterium</taxon>
    </lineage>
</organism>
<dbReference type="Proteomes" id="UP000245876">
    <property type="component" value="Unassembled WGS sequence"/>
</dbReference>